<dbReference type="EMBL" id="ABYS02000004">
    <property type="protein sequence ID" value="EEP21602.1"/>
    <property type="molecule type" value="Genomic_DNA"/>
</dbReference>
<reference evidence="2" key="1">
    <citation type="submission" date="2009-04" db="EMBL/GenBank/DDBJ databases">
        <authorList>
            <person name="Weinstock G."/>
            <person name="Sodergren E."/>
            <person name="Clifton S."/>
            <person name="Fulton L."/>
            <person name="Fulton B."/>
            <person name="Courtney L."/>
            <person name="Fronick C."/>
            <person name="Harrison M."/>
            <person name="Strong C."/>
            <person name="Farmer C."/>
            <person name="Delahaunty K."/>
            <person name="Markovic C."/>
            <person name="Hall O."/>
            <person name="Minx P."/>
            <person name="Tomlinson C."/>
            <person name="Mitreva M."/>
            <person name="Nelson J."/>
            <person name="Hou S."/>
            <person name="Wollam A."/>
            <person name="Pepin K.H."/>
            <person name="Johnson M."/>
            <person name="Bhonagiri V."/>
            <person name="Nash W.E."/>
            <person name="Warren W."/>
            <person name="Chinwalla A."/>
            <person name="Mardis E.R."/>
            <person name="Wilson R.K."/>
        </authorList>
    </citation>
    <scope>NUCLEOTIDE SEQUENCE [LARGE SCALE GENOMIC DNA]</scope>
    <source>
        <strain evidence="2">DSM 20098</strain>
    </source>
</reference>
<accession>C4FF71</accession>
<dbReference type="GeneID" id="42865213"/>
<evidence type="ECO:0008006" key="4">
    <source>
        <dbReference type="Google" id="ProtNLM"/>
    </source>
</evidence>
<dbReference type="STRING" id="1683.Bang102_006610"/>
<name>C4FF71_9BIFI</name>
<feature type="transmembrane region" description="Helical" evidence="1">
    <location>
        <begin position="60"/>
        <end position="79"/>
    </location>
</feature>
<organism evidence="2 3">
    <name type="scientific">Bifidobacterium angulatum DSM 20098 = JCM 7096</name>
    <dbReference type="NCBI Taxonomy" id="518635"/>
    <lineage>
        <taxon>Bacteria</taxon>
        <taxon>Bacillati</taxon>
        <taxon>Actinomycetota</taxon>
        <taxon>Actinomycetes</taxon>
        <taxon>Bifidobacteriales</taxon>
        <taxon>Bifidobacteriaceae</taxon>
        <taxon>Bifidobacterium</taxon>
    </lineage>
</organism>
<dbReference type="KEGG" id="bang:BBAG_0870"/>
<dbReference type="Gene3D" id="1.20.120.1220">
    <property type="match status" value="1"/>
</dbReference>
<evidence type="ECO:0000256" key="1">
    <source>
        <dbReference type="SAM" id="Phobius"/>
    </source>
</evidence>
<dbReference type="eggNOG" id="ENOG5031Y3G">
    <property type="taxonomic scope" value="Bacteria"/>
</dbReference>
<dbReference type="PATRIC" id="fig|518635.17.peg.898"/>
<evidence type="ECO:0000313" key="3">
    <source>
        <dbReference type="Proteomes" id="UP000006408"/>
    </source>
</evidence>
<dbReference type="Proteomes" id="UP000006408">
    <property type="component" value="Unassembled WGS sequence"/>
</dbReference>
<protein>
    <recommendedName>
        <fullName evidence="4">Prepilin type IV endopeptidase peptidase domain-containing protein</fullName>
    </recommendedName>
</protein>
<keyword evidence="1" id="KW-0812">Transmembrane</keyword>
<keyword evidence="1" id="KW-0472">Membrane</keyword>
<comment type="caution">
    <text evidence="2">The sequence shown here is derived from an EMBL/GenBank/DDBJ whole genome shotgun (WGS) entry which is preliminary data.</text>
</comment>
<proteinExistence type="predicted"/>
<dbReference type="HOGENOM" id="CLU_133285_0_0_11"/>
<dbReference type="RefSeq" id="WP_003826487.1">
    <property type="nucleotide sequence ID" value="NZ_AP012322.1"/>
</dbReference>
<dbReference type="AlphaFoldDB" id="C4FF71"/>
<evidence type="ECO:0000313" key="2">
    <source>
        <dbReference type="EMBL" id="EEP21602.1"/>
    </source>
</evidence>
<keyword evidence="1" id="KW-1133">Transmembrane helix</keyword>
<keyword evidence="3" id="KW-1185">Reference proteome</keyword>
<feature type="transmembrane region" description="Helical" evidence="1">
    <location>
        <begin position="27"/>
        <end position="48"/>
    </location>
</feature>
<feature type="transmembrane region" description="Helical" evidence="1">
    <location>
        <begin position="91"/>
        <end position="117"/>
    </location>
</feature>
<feature type="transmembrane region" description="Helical" evidence="1">
    <location>
        <begin position="138"/>
        <end position="154"/>
    </location>
</feature>
<sequence>MAYLFYLPSLLCGLAIGIEDVRRRHVPAPWVLVGSLAQLISNIIAAAVGNTFFTVLQSMLFALLSLGVMALLALARSSGLGANEIKAMAPAGLAVGMCGLPAVIIWWLCILLFGTMLTVYWRRTNLRCNAPGSARPPYVPAIVVAAVLAVAITTI</sequence>
<gene>
    <name evidence="2" type="ORF">BIFANG_02971</name>
</gene>